<dbReference type="RefSeq" id="WP_350347677.1">
    <property type="nucleotide sequence ID" value="NZ_CP158374.1"/>
</dbReference>
<dbReference type="Pfam" id="PF01565">
    <property type="entry name" value="FAD_binding_4"/>
    <property type="match status" value="1"/>
</dbReference>
<proteinExistence type="inferred from homology"/>
<evidence type="ECO:0000313" key="7">
    <source>
        <dbReference type="EMBL" id="XBX81655.1"/>
    </source>
</evidence>
<name>A0AAU7W7F1_9MICO</name>
<dbReference type="InterPro" id="IPR050416">
    <property type="entry name" value="FAD-linked_Oxidoreductase"/>
</dbReference>
<dbReference type="PROSITE" id="PS00862">
    <property type="entry name" value="OX2_COVAL_FAD"/>
    <property type="match status" value="1"/>
</dbReference>
<dbReference type="Gene3D" id="3.30.465.10">
    <property type="match status" value="1"/>
</dbReference>
<dbReference type="InterPro" id="IPR016169">
    <property type="entry name" value="FAD-bd_PCMH_sub2"/>
</dbReference>
<dbReference type="InterPro" id="IPR016166">
    <property type="entry name" value="FAD-bd_PCMH"/>
</dbReference>
<feature type="domain" description="FAD-binding PCMH-type" evidence="6">
    <location>
        <begin position="221"/>
        <end position="394"/>
    </location>
</feature>
<keyword evidence="3" id="KW-0285">Flavoprotein</keyword>
<dbReference type="SUPFAM" id="SSF51679">
    <property type="entry name" value="Bacterial luciferase-like"/>
    <property type="match status" value="1"/>
</dbReference>
<dbReference type="Gene3D" id="3.40.462.20">
    <property type="match status" value="1"/>
</dbReference>
<keyword evidence="5" id="KW-0560">Oxidoreductase</keyword>
<dbReference type="SUPFAM" id="SSF56176">
    <property type="entry name" value="FAD-binding/transporter-associated domain-like"/>
    <property type="match status" value="1"/>
</dbReference>
<reference evidence="7" key="1">
    <citation type="submission" date="2024-05" db="EMBL/GenBank/DDBJ databases">
        <authorList>
            <person name="Yu L."/>
        </authorList>
    </citation>
    <scope>NUCLEOTIDE SEQUENCE</scope>
    <source>
        <strain evidence="7">G08B096</strain>
    </source>
</reference>
<evidence type="ECO:0000256" key="5">
    <source>
        <dbReference type="ARBA" id="ARBA00023002"/>
    </source>
</evidence>
<keyword evidence="4" id="KW-0274">FAD</keyword>
<dbReference type="InterPro" id="IPR016167">
    <property type="entry name" value="FAD-bd_PCMH_sub1"/>
</dbReference>
<comment type="similarity">
    <text evidence="2">Belongs to the oxygen-dependent FAD-linked oxidoreductase family.</text>
</comment>
<dbReference type="InterPro" id="IPR036661">
    <property type="entry name" value="Luciferase-like_sf"/>
</dbReference>
<dbReference type="Gene3D" id="3.20.20.30">
    <property type="entry name" value="Luciferase-like domain"/>
    <property type="match status" value="1"/>
</dbReference>
<protein>
    <submittedName>
        <fullName evidence="7">FAD-binding protein</fullName>
    </submittedName>
</protein>
<dbReference type="GO" id="GO:0071949">
    <property type="term" value="F:FAD binding"/>
    <property type="evidence" value="ECO:0007669"/>
    <property type="project" value="InterPro"/>
</dbReference>
<evidence type="ECO:0000259" key="6">
    <source>
        <dbReference type="PROSITE" id="PS51387"/>
    </source>
</evidence>
<organism evidence="7">
    <name type="scientific">Agromyces sp. G08B096</name>
    <dbReference type="NCBI Taxonomy" id="3156399"/>
    <lineage>
        <taxon>Bacteria</taxon>
        <taxon>Bacillati</taxon>
        <taxon>Actinomycetota</taxon>
        <taxon>Actinomycetes</taxon>
        <taxon>Micrococcales</taxon>
        <taxon>Microbacteriaceae</taxon>
        <taxon>Agromyces</taxon>
    </lineage>
</organism>
<dbReference type="AlphaFoldDB" id="A0AAU7W7F1"/>
<evidence type="ECO:0000256" key="2">
    <source>
        <dbReference type="ARBA" id="ARBA00005466"/>
    </source>
</evidence>
<accession>A0AAU7W7F1</accession>
<evidence type="ECO:0000256" key="4">
    <source>
        <dbReference type="ARBA" id="ARBA00022827"/>
    </source>
</evidence>
<sequence>MSLELGVLIEPDWVAGPGPGASAGAADRPDPTTELTRAAEAAGLDLVVLTTGRDAPESGLDPWTTAVWLAARTTRIAIGVAESRTARTPLDAEAPVPSMLARGREAADVLAPGRLITARPDQGAGRPWVVAAADAGADDLAALAEAGLPVVVPARTLDDVARLGAIAAELRTRVPAAPRRSVAVRARRVAGIDYDGVPESLAARAVEPGDAAFRRVSSTYLRGGAPGLVLRPRSVEEVADAVGFAARHPGVQLGIRSGGHGISGRSTNRGGIVIDVGALDGIEVLDRARRLVRIGPGATWKRVAAALQPYGWALGSGDYGGVGVGGLATAGGIGLLSRAHGLTIDHLRAVELVLADGTWVRASAEEHPDLFWAVRGAGANFGIATAFEFEVDEVGEVGWAKLALVTPDLEGSLRDFGRLASGAPRDTTVFLVTGAPREGQSVLQLYAMVDDDRPDEIVERLTPFTSLGLLAQQQAAVMPYRDVMAEAADVGPDGHHGAGEPVSRSAFLPELTPAFARDTARLLERGLVSFFQLRTMGGAIADVPSDATAFAHRTVGFQVTAMGPDDEALRDAWRGLRRHFDGLYLSFETSRDPQALPDAFPEPTLGRLRELKRRYDPGSVFRDNFFIDPAAAEAATPTRLEAAS</sequence>
<comment type="cofactor">
    <cofactor evidence="1">
        <name>FAD</name>
        <dbReference type="ChEBI" id="CHEBI:57692"/>
    </cofactor>
</comment>
<dbReference type="PANTHER" id="PTHR42973:SF39">
    <property type="entry name" value="FAD-BINDING PCMH-TYPE DOMAIN-CONTAINING PROTEIN"/>
    <property type="match status" value="1"/>
</dbReference>
<evidence type="ECO:0000256" key="3">
    <source>
        <dbReference type="ARBA" id="ARBA00022630"/>
    </source>
</evidence>
<dbReference type="EMBL" id="CP158374">
    <property type="protein sequence ID" value="XBX81655.1"/>
    <property type="molecule type" value="Genomic_DNA"/>
</dbReference>
<gene>
    <name evidence="7" type="ORF">ABIQ69_13685</name>
</gene>
<dbReference type="PROSITE" id="PS51387">
    <property type="entry name" value="FAD_PCMH"/>
    <property type="match status" value="1"/>
</dbReference>
<dbReference type="InterPro" id="IPR006094">
    <property type="entry name" value="Oxid_FAD_bind_N"/>
</dbReference>
<dbReference type="PANTHER" id="PTHR42973">
    <property type="entry name" value="BINDING OXIDOREDUCTASE, PUTATIVE (AFU_ORTHOLOGUE AFUA_1G17690)-RELATED"/>
    <property type="match status" value="1"/>
</dbReference>
<dbReference type="GO" id="GO:0016705">
    <property type="term" value="F:oxidoreductase activity, acting on paired donors, with incorporation or reduction of molecular oxygen"/>
    <property type="evidence" value="ECO:0007669"/>
    <property type="project" value="InterPro"/>
</dbReference>
<evidence type="ECO:0000256" key="1">
    <source>
        <dbReference type="ARBA" id="ARBA00001974"/>
    </source>
</evidence>
<dbReference type="InterPro" id="IPR036318">
    <property type="entry name" value="FAD-bd_PCMH-like_sf"/>
</dbReference>
<dbReference type="Gene3D" id="3.30.43.10">
    <property type="entry name" value="Uridine Diphospho-n-acetylenolpyruvylglucosamine Reductase, domain 2"/>
    <property type="match status" value="1"/>
</dbReference>
<dbReference type="InterPro" id="IPR006093">
    <property type="entry name" value="Oxy_OxRdtase_FAD_BS"/>
</dbReference>